<dbReference type="InterPro" id="IPR036163">
    <property type="entry name" value="HMA_dom_sf"/>
</dbReference>
<dbReference type="OrthoDB" id="594443at2"/>
<dbReference type="RefSeq" id="WP_104438612.1">
    <property type="nucleotide sequence ID" value="NZ_PTJA01000012.1"/>
</dbReference>
<evidence type="ECO:0000313" key="5">
    <source>
        <dbReference type="Proteomes" id="UP000237749"/>
    </source>
</evidence>
<feature type="transmembrane region" description="Helical" evidence="2">
    <location>
        <begin position="82"/>
        <end position="99"/>
    </location>
</feature>
<comment type="caution">
    <text evidence="4">The sequence shown here is derived from an EMBL/GenBank/DDBJ whole genome shotgun (WGS) entry which is preliminary data.</text>
</comment>
<keyword evidence="2" id="KW-0812">Transmembrane</keyword>
<dbReference type="Gene3D" id="3.30.70.100">
    <property type="match status" value="1"/>
</dbReference>
<dbReference type="PROSITE" id="PS01047">
    <property type="entry name" value="HMA_1"/>
    <property type="match status" value="1"/>
</dbReference>
<dbReference type="PANTHER" id="PTHR42208">
    <property type="entry name" value="HEAVY METAL TRANSPORTER-RELATED"/>
    <property type="match status" value="1"/>
</dbReference>
<dbReference type="PROSITE" id="PS50846">
    <property type="entry name" value="HMA_2"/>
    <property type="match status" value="1"/>
</dbReference>
<protein>
    <submittedName>
        <fullName evidence="4">Sulfite exporter TauE/SafE</fullName>
    </submittedName>
</protein>
<keyword evidence="1" id="KW-0479">Metal-binding</keyword>
<feature type="transmembrane region" description="Helical" evidence="2">
    <location>
        <begin position="249"/>
        <end position="271"/>
    </location>
</feature>
<evidence type="ECO:0000259" key="3">
    <source>
        <dbReference type="PROSITE" id="PS50846"/>
    </source>
</evidence>
<keyword evidence="5" id="KW-1185">Reference proteome</keyword>
<reference evidence="4 5" key="1">
    <citation type="submission" date="2018-02" db="EMBL/GenBank/DDBJ databases">
        <title>Genomic Encyclopedia of Archaeal and Bacterial Type Strains, Phase II (KMG-II): from individual species to whole genera.</title>
        <authorList>
            <person name="Goeker M."/>
        </authorList>
    </citation>
    <scope>NUCLEOTIDE SEQUENCE [LARGE SCALE GENOMIC DNA]</scope>
    <source>
        <strain evidence="4 5">DSM 3808</strain>
    </source>
</reference>
<gene>
    <name evidence="4" type="ORF">BXY41_11272</name>
</gene>
<dbReference type="FunFam" id="3.30.70.100:FF:000001">
    <property type="entry name" value="ATPase copper transporting beta"/>
    <property type="match status" value="1"/>
</dbReference>
<dbReference type="Pfam" id="PF00403">
    <property type="entry name" value="HMA"/>
    <property type="match status" value="1"/>
</dbReference>
<feature type="domain" description="HMA" evidence="3">
    <location>
        <begin position="6"/>
        <end position="72"/>
    </location>
</feature>
<accession>A0A2S6HNG7</accession>
<evidence type="ECO:0000256" key="2">
    <source>
        <dbReference type="SAM" id="Phobius"/>
    </source>
</evidence>
<dbReference type="SUPFAM" id="SSF55008">
    <property type="entry name" value="HMA, heavy metal-associated domain"/>
    <property type="match status" value="1"/>
</dbReference>
<organism evidence="4 5">
    <name type="scientific">Lacrimispora xylanisolvens</name>
    <dbReference type="NCBI Taxonomy" id="384636"/>
    <lineage>
        <taxon>Bacteria</taxon>
        <taxon>Bacillati</taxon>
        <taxon>Bacillota</taxon>
        <taxon>Clostridia</taxon>
        <taxon>Lachnospirales</taxon>
        <taxon>Lachnospiraceae</taxon>
        <taxon>Lacrimispora</taxon>
    </lineage>
</organism>
<dbReference type="Pfam" id="PF13386">
    <property type="entry name" value="DsbD_2"/>
    <property type="match status" value="1"/>
</dbReference>
<feature type="transmembrane region" description="Helical" evidence="2">
    <location>
        <begin position="203"/>
        <end position="223"/>
    </location>
</feature>
<dbReference type="InterPro" id="IPR008972">
    <property type="entry name" value="Cupredoxin"/>
</dbReference>
<feature type="transmembrane region" description="Helical" evidence="2">
    <location>
        <begin position="119"/>
        <end position="143"/>
    </location>
</feature>
<evidence type="ECO:0000256" key="1">
    <source>
        <dbReference type="ARBA" id="ARBA00022723"/>
    </source>
</evidence>
<dbReference type="Gene3D" id="2.60.40.420">
    <property type="entry name" value="Cupredoxins - blue copper proteins"/>
    <property type="match status" value="2"/>
</dbReference>
<sequence>MGNAIRTKKLRIGGMTCISCQNKIEKKLRNTAGIEKAEVSYNAGTALVTFDTDIISYQSITGIIENLGYSVITDQGQERKDTSRTIGVLMIIASLYLFLEQSGLLNLLVPSQLADKTMGYGMLFIIGLITSVHCVAMCGGINLSQCIPKSGQEELNQGRLAAFRPAFLYNLGRVISYTAVGFLAGGLGAAVTFSNTFQGVLKLAAGIFMVIMGINMLGIFPWLRRLNPRMPKFIAVKIQKEKSKSNSPFFVGLLNGLMPCGPLQAMQIYALSTGNPFSGALSMFLFSLGTVPLMFILGALSTVLSKKFTNRVMTAGAVLVVVLGLSMFTQGVSLAGISPSAILPGLEGISGNQQESSGQIKIEDGVQVINSTLSPGRYPNIKVQAGIPVKWIIDAPAGSINGCNNRMIIREYGIEYSFHTGENVVEFTPDKTGKIPYSCWMGMIRGSINVLKEGETDGGQQSESQGVLKEYAPQKPVPAGYTIPVDDVVVAQESTDENGKPVQKITLELTSQGFKPAVAVVKAGVDTEWTFIDNRQDMDYGTNLLIPDFATELYLEKGENTLYFVPDKSFDFSTGDNSFYGYIKVVDDLENVDLNAVKDEVSKFQTMIWPEETFQGSGGSCCG</sequence>
<dbReference type="PANTHER" id="PTHR42208:SF1">
    <property type="entry name" value="HEAVY METAL TRANSPORTER"/>
    <property type="match status" value="1"/>
</dbReference>
<dbReference type="EMBL" id="PTJA01000012">
    <property type="protein sequence ID" value="PPK78913.1"/>
    <property type="molecule type" value="Genomic_DNA"/>
</dbReference>
<evidence type="ECO:0000313" key="4">
    <source>
        <dbReference type="EMBL" id="PPK78913.1"/>
    </source>
</evidence>
<keyword evidence="2" id="KW-0472">Membrane</keyword>
<name>A0A2S6HNG7_9FIRM</name>
<dbReference type="AlphaFoldDB" id="A0A2S6HNG7"/>
<dbReference type="InterPro" id="IPR039447">
    <property type="entry name" value="UreH-like_TM_dom"/>
</dbReference>
<dbReference type="InterPro" id="IPR006121">
    <property type="entry name" value="HMA_dom"/>
</dbReference>
<keyword evidence="2" id="KW-1133">Transmembrane helix</keyword>
<dbReference type="GO" id="GO:0046872">
    <property type="term" value="F:metal ion binding"/>
    <property type="evidence" value="ECO:0007669"/>
    <property type="project" value="UniProtKB-KW"/>
</dbReference>
<proteinExistence type="predicted"/>
<feature type="transmembrane region" description="Helical" evidence="2">
    <location>
        <begin position="277"/>
        <end position="300"/>
    </location>
</feature>
<dbReference type="CDD" id="cd00371">
    <property type="entry name" value="HMA"/>
    <property type="match status" value="1"/>
</dbReference>
<feature type="transmembrane region" description="Helical" evidence="2">
    <location>
        <begin position="174"/>
        <end position="197"/>
    </location>
</feature>
<feature type="transmembrane region" description="Helical" evidence="2">
    <location>
        <begin position="312"/>
        <end position="337"/>
    </location>
</feature>
<dbReference type="Proteomes" id="UP000237749">
    <property type="component" value="Unassembled WGS sequence"/>
</dbReference>
<dbReference type="InterPro" id="IPR017969">
    <property type="entry name" value="Heavy-metal-associated_CS"/>
</dbReference>